<evidence type="ECO:0000313" key="1">
    <source>
        <dbReference type="EMBL" id="GIZ04546.1"/>
    </source>
</evidence>
<comment type="caution">
    <text evidence="1">The sequence shown here is derived from an EMBL/GenBank/DDBJ whole genome shotgun (WGS) entry which is preliminary data.</text>
</comment>
<keyword evidence="2" id="KW-1185">Reference proteome</keyword>
<dbReference type="Proteomes" id="UP001054945">
    <property type="component" value="Unassembled WGS sequence"/>
</dbReference>
<dbReference type="AlphaFoldDB" id="A0AAV4YAN5"/>
<proteinExistence type="predicted"/>
<evidence type="ECO:0000313" key="2">
    <source>
        <dbReference type="Proteomes" id="UP001054945"/>
    </source>
</evidence>
<sequence>MSFESRSYKPIPVWWESVMKRALRIASRSRIELDFSFCLREDVILQQLGNWISAVVNLFVDGDPGNMDNSIWAKKGAAAEVK</sequence>
<gene>
    <name evidence="1" type="ORF">CEXT_122401</name>
</gene>
<reference evidence="1 2" key="1">
    <citation type="submission" date="2021-06" db="EMBL/GenBank/DDBJ databases">
        <title>Caerostris extrusa draft genome.</title>
        <authorList>
            <person name="Kono N."/>
            <person name="Arakawa K."/>
        </authorList>
    </citation>
    <scope>NUCLEOTIDE SEQUENCE [LARGE SCALE GENOMIC DNA]</scope>
</reference>
<accession>A0AAV4YAN5</accession>
<name>A0AAV4YAN5_CAEEX</name>
<organism evidence="1 2">
    <name type="scientific">Caerostris extrusa</name>
    <name type="common">Bark spider</name>
    <name type="synonym">Caerostris bankana</name>
    <dbReference type="NCBI Taxonomy" id="172846"/>
    <lineage>
        <taxon>Eukaryota</taxon>
        <taxon>Metazoa</taxon>
        <taxon>Ecdysozoa</taxon>
        <taxon>Arthropoda</taxon>
        <taxon>Chelicerata</taxon>
        <taxon>Arachnida</taxon>
        <taxon>Araneae</taxon>
        <taxon>Araneomorphae</taxon>
        <taxon>Entelegynae</taxon>
        <taxon>Araneoidea</taxon>
        <taxon>Araneidae</taxon>
        <taxon>Caerostris</taxon>
    </lineage>
</organism>
<dbReference type="EMBL" id="BPLR01001754">
    <property type="protein sequence ID" value="GIZ04546.1"/>
    <property type="molecule type" value="Genomic_DNA"/>
</dbReference>
<protein>
    <submittedName>
        <fullName evidence="1">Uncharacterized protein</fullName>
    </submittedName>
</protein>